<feature type="compositionally biased region" description="Polar residues" evidence="1">
    <location>
        <begin position="209"/>
        <end position="218"/>
    </location>
</feature>
<comment type="caution">
    <text evidence="2">The sequence shown here is derived from an EMBL/GenBank/DDBJ whole genome shotgun (WGS) entry which is preliminary data.</text>
</comment>
<proteinExistence type="predicted"/>
<dbReference type="AlphaFoldDB" id="A0A640KR29"/>
<organism evidence="2 3">
    <name type="scientific">Leishmania tarentolae</name>
    <name type="common">Sauroleishmania tarentolae</name>
    <dbReference type="NCBI Taxonomy" id="5689"/>
    <lineage>
        <taxon>Eukaryota</taxon>
        <taxon>Discoba</taxon>
        <taxon>Euglenozoa</taxon>
        <taxon>Kinetoplastea</taxon>
        <taxon>Metakinetoplastina</taxon>
        <taxon>Trypanosomatida</taxon>
        <taxon>Trypanosomatidae</taxon>
        <taxon>Leishmaniinae</taxon>
        <taxon>Leishmania</taxon>
        <taxon>lizard Leishmania</taxon>
    </lineage>
</organism>
<dbReference type="Proteomes" id="UP000419144">
    <property type="component" value="Unassembled WGS sequence"/>
</dbReference>
<dbReference type="VEuPathDB" id="TriTrypDB:LtaPh_3323900"/>
<protein>
    <submittedName>
        <fullName evidence="2">Uncharacterized protein</fullName>
    </submittedName>
</protein>
<gene>
    <name evidence="2" type="ORF">LtaPh_3323900</name>
</gene>
<dbReference type="EMBL" id="BLBS01000052">
    <property type="protein sequence ID" value="GET91972.1"/>
    <property type="molecule type" value="Genomic_DNA"/>
</dbReference>
<evidence type="ECO:0000256" key="1">
    <source>
        <dbReference type="SAM" id="MobiDB-lite"/>
    </source>
</evidence>
<dbReference type="OrthoDB" id="267177at2759"/>
<feature type="region of interest" description="Disordered" evidence="1">
    <location>
        <begin position="208"/>
        <end position="243"/>
    </location>
</feature>
<name>A0A640KR29_LEITA</name>
<accession>A0A640KR29</accession>
<reference evidence="2" key="1">
    <citation type="submission" date="2019-11" db="EMBL/GenBank/DDBJ databases">
        <title>Leishmania tarentolae CDS.</title>
        <authorList>
            <person name="Goto Y."/>
            <person name="Yamagishi J."/>
        </authorList>
    </citation>
    <scope>NUCLEOTIDE SEQUENCE [LARGE SCALE GENOMIC DNA]</scope>
    <source>
        <strain evidence="2">Parrot Tar II</strain>
    </source>
</reference>
<evidence type="ECO:0000313" key="2">
    <source>
        <dbReference type="EMBL" id="GET91972.1"/>
    </source>
</evidence>
<feature type="region of interest" description="Disordered" evidence="1">
    <location>
        <begin position="1050"/>
        <end position="1075"/>
    </location>
</feature>
<evidence type="ECO:0000313" key="3">
    <source>
        <dbReference type="Proteomes" id="UP000419144"/>
    </source>
</evidence>
<sequence length="1179" mass="127295">MSGRFPPHLQPPHRRCCAHRAAQCAFHISGRRGCCSHCPFHHQTQADRLATVTQHDLLTELECRHSWLDTFPLGIMATFSTAAITRGRFAAFSHHNRLDDDNSGCGRCFPRVVTYTRTTAFLFAPTAATSPSSLLPTRRLALADQYSSPRTAPADSSTCCDSAAPSLSMPPSLPPGAPSSAHHRSSHLAEPFLVPASARTEYDLEATTAARQPLNSGSRSRESARHGTHSHRPRIHESRSAEASFSCLSGSNRTEMYTHASVTHMGACGAGEASLPSCSSLCRSVAVTTWESHQHKGASGAVAAARVGAPPMNVMGRGTPVASSSLRMRGGDAHNRVSDVASDCTSAVPSSRAPASCASLLNTQRFGCQRVDCPSTTAEELQQQRQPVRQRGQCCALRDRAEHEAISMGTRRCVRPRSSQHMEREYVFQAVIRRDEANALAVLRRKEPAFVVPSTKAHAEAAILVEPCHRLSAAVRRETSPLRHALIASSQVRERTLPCDVPLPSTNTVVMTAVSPRSGFPKKESVDHLLASLQVTPYGLLGCVSTDPVHAGITGVVAERVQGTDIAHDEGRSSASVVSSLSHNLSQTSPLGLAGAVPSLPSRQASPSSVCARLTYSSAQDDGCFDRFSPCFCAAEVQQQQLFLAAQRCHLIQREEAAAREWLLLDASVQRHHIVCEERAAYRWVKSHQDHHRLLVTSAHGAVCAGASDNDLVHARSTERSPSPPPDGVFHLVATPPFGKELRRIPSSSPRSLLCAGTFVETNAPHEDNREKRPRGSALPASLHRLYDNCSEGSAPYDQHAPVGFEEVPWYAAEKSNSWGSDEAFDYTTEEAQAKKDLTDYRCDEAVPRQPRSCMRPVDVKQKTTVPPWALPPSPSGEVLAGELIACIRELHYEEEDQRFLLSGECPPPDVFQRWADRYFEDSRASFALRPSCDRHSLPLGAALSSETTERCCSRSDSPLIAPPTHDDAACVAPVPSDSALAGISAAGSHDSRGAFLPATVEGESKPAKEELLSREGTSASWHRLCSEHGGVWAMENFLSTDDTYASNHAEGCARSGGSPLPSSPEQSEFNATGRCAPDPRIFGTGLRAAPQSAFLLTSHAAPSASSPWTPQIGGAATDAKSGCSRQLPKPVAADSSLRYMITCPTEKTYLAPLGSEKEAWQALMDAFIDGFLQIMERE</sequence>
<feature type="compositionally biased region" description="Polar residues" evidence="1">
    <location>
        <begin position="146"/>
        <end position="160"/>
    </location>
</feature>
<feature type="region of interest" description="Disordered" evidence="1">
    <location>
        <begin position="146"/>
        <end position="186"/>
    </location>
</feature>
<keyword evidence="3" id="KW-1185">Reference proteome</keyword>